<sequence>MQEQGFRGSGALPLAGPALKRHCLEGTTFCRRRDTENNFFFPLQKLFQGGREDVASCLQPTGRVVPPRERDSEGLVLSRGALPPPCPLKIQPSLLAGVLRVPRGSWSNGCLLCPRASCGTESHRMLIVSIVISVVLVLAGTGTAGYFHIWTAWREKPCSAPSWLHLEPIMPGATRTPVLGEGLHCALGGGDIEEERKPCSAPVSGACDDCESLAGPACKI</sequence>
<evidence type="ECO:0000313" key="3">
    <source>
        <dbReference type="RefSeq" id="XP_025066876.1"/>
    </source>
</evidence>
<gene>
    <name evidence="3" type="primary">LOC112551236</name>
</gene>
<evidence type="ECO:0000256" key="1">
    <source>
        <dbReference type="SAM" id="Phobius"/>
    </source>
</evidence>
<evidence type="ECO:0000313" key="2">
    <source>
        <dbReference type="Proteomes" id="UP000189705"/>
    </source>
</evidence>
<dbReference type="Proteomes" id="UP000189705">
    <property type="component" value="Unplaced"/>
</dbReference>
<protein>
    <submittedName>
        <fullName evidence="3">Uncharacterized protein LOC112551236</fullName>
    </submittedName>
</protein>
<keyword evidence="1" id="KW-0812">Transmembrane</keyword>
<dbReference type="KEGG" id="asn:112551236"/>
<keyword evidence="1" id="KW-1133">Transmembrane helix</keyword>
<proteinExistence type="predicted"/>
<organism evidence="2 3">
    <name type="scientific">Alligator sinensis</name>
    <name type="common">Chinese alligator</name>
    <dbReference type="NCBI Taxonomy" id="38654"/>
    <lineage>
        <taxon>Eukaryota</taxon>
        <taxon>Metazoa</taxon>
        <taxon>Chordata</taxon>
        <taxon>Craniata</taxon>
        <taxon>Vertebrata</taxon>
        <taxon>Euteleostomi</taxon>
        <taxon>Archelosauria</taxon>
        <taxon>Archosauria</taxon>
        <taxon>Crocodylia</taxon>
        <taxon>Alligatoridae</taxon>
        <taxon>Alligatorinae</taxon>
        <taxon>Alligator</taxon>
    </lineage>
</organism>
<accession>A0A3Q0H478</accession>
<dbReference type="InParanoid" id="A0A3Q0H478"/>
<dbReference type="AlphaFoldDB" id="A0A3Q0H478"/>
<dbReference type="RefSeq" id="XP_025066876.1">
    <property type="nucleotide sequence ID" value="XM_025211091.1"/>
</dbReference>
<keyword evidence="2" id="KW-1185">Reference proteome</keyword>
<name>A0A3Q0H478_ALLSI</name>
<reference evidence="3" key="1">
    <citation type="submission" date="2025-08" db="UniProtKB">
        <authorList>
            <consortium name="RefSeq"/>
        </authorList>
    </citation>
    <scope>IDENTIFICATION</scope>
</reference>
<feature type="transmembrane region" description="Helical" evidence="1">
    <location>
        <begin position="125"/>
        <end position="147"/>
    </location>
</feature>
<keyword evidence="1" id="KW-0472">Membrane</keyword>
<dbReference type="GeneID" id="112551236"/>